<evidence type="ECO:0000256" key="6">
    <source>
        <dbReference type="ARBA" id="ARBA00023136"/>
    </source>
</evidence>
<evidence type="ECO:0000313" key="10">
    <source>
        <dbReference type="EMBL" id="CAK1553969.1"/>
    </source>
</evidence>
<reference evidence="10 11" key="1">
    <citation type="submission" date="2023-11" db="EMBL/GenBank/DDBJ databases">
        <authorList>
            <person name="Okamura Y."/>
        </authorList>
    </citation>
    <scope>NUCLEOTIDE SEQUENCE [LARGE SCALE GENOMIC DNA]</scope>
</reference>
<keyword evidence="3 9" id="KW-0812">Transmembrane</keyword>
<dbReference type="EMBL" id="CAVLEF010000265">
    <property type="protein sequence ID" value="CAK1553969.1"/>
    <property type="molecule type" value="Genomic_DNA"/>
</dbReference>
<gene>
    <name evidence="10" type="ORF">LNINA_LOCUS12927</name>
</gene>
<evidence type="ECO:0000256" key="8">
    <source>
        <dbReference type="ARBA" id="ARBA00023224"/>
    </source>
</evidence>
<organism evidence="10 11">
    <name type="scientific">Leptosia nina</name>
    <dbReference type="NCBI Taxonomy" id="320188"/>
    <lineage>
        <taxon>Eukaryota</taxon>
        <taxon>Metazoa</taxon>
        <taxon>Ecdysozoa</taxon>
        <taxon>Arthropoda</taxon>
        <taxon>Hexapoda</taxon>
        <taxon>Insecta</taxon>
        <taxon>Pterygota</taxon>
        <taxon>Neoptera</taxon>
        <taxon>Endopterygota</taxon>
        <taxon>Lepidoptera</taxon>
        <taxon>Glossata</taxon>
        <taxon>Ditrysia</taxon>
        <taxon>Papilionoidea</taxon>
        <taxon>Pieridae</taxon>
        <taxon>Pierinae</taxon>
        <taxon>Leptosia</taxon>
    </lineage>
</organism>
<evidence type="ECO:0000256" key="5">
    <source>
        <dbReference type="ARBA" id="ARBA00022989"/>
    </source>
</evidence>
<dbReference type="GO" id="GO:0005549">
    <property type="term" value="F:odorant binding"/>
    <property type="evidence" value="ECO:0007669"/>
    <property type="project" value="InterPro"/>
</dbReference>
<sequence length="328" mass="38316">MNYMKFAVDNYDEAKREDPLQYKYMRNLRLFSYTYGMWPGDALGENMSMFFRLFKKYVPFQATAIFIGEIIYLTRYAKVLDFFNIGEVWITTCLTVVVLVAEQVDTISHYYVLAVIPVLLSVILLYNVPSFWENVSHGAFQMPTPHNITLRFSINYEFPGFKLEDHFIFVTILNLTVCYGCTVIIRTMDLMLIMMMFQIIGHLLVLRRNLNDFPVPNNVTEINIGRRRYTVKMFSKKENEFLHRLIVKCVDHHRFIVVFVDEITTFFGPLLAFVCLFQLFSSCILLLECSKLDSQSLARFVPLTIVSVTQLLEISIIFEIVGSMVIYN</sequence>
<keyword evidence="11" id="KW-1185">Reference proteome</keyword>
<protein>
    <recommendedName>
        <fullName evidence="12">Odorant receptor</fullName>
    </recommendedName>
</protein>
<dbReference type="Proteomes" id="UP001497472">
    <property type="component" value="Unassembled WGS sequence"/>
</dbReference>
<dbReference type="GO" id="GO:0016020">
    <property type="term" value="C:membrane"/>
    <property type="evidence" value="ECO:0007669"/>
    <property type="project" value="UniProtKB-SubCell"/>
</dbReference>
<evidence type="ECO:0000256" key="9">
    <source>
        <dbReference type="SAM" id="Phobius"/>
    </source>
</evidence>
<dbReference type="InterPro" id="IPR004117">
    <property type="entry name" value="7tm6_olfct_rcpt"/>
</dbReference>
<dbReference type="AlphaFoldDB" id="A0AAV1JZY9"/>
<evidence type="ECO:0000313" key="11">
    <source>
        <dbReference type="Proteomes" id="UP001497472"/>
    </source>
</evidence>
<dbReference type="GO" id="GO:0004984">
    <property type="term" value="F:olfactory receptor activity"/>
    <property type="evidence" value="ECO:0007669"/>
    <property type="project" value="InterPro"/>
</dbReference>
<evidence type="ECO:0000256" key="3">
    <source>
        <dbReference type="ARBA" id="ARBA00022692"/>
    </source>
</evidence>
<comment type="subcellular location">
    <subcellularLocation>
        <location evidence="1">Membrane</location>
        <topology evidence="1">Multi-pass membrane protein</topology>
    </subcellularLocation>
</comment>
<keyword evidence="2" id="KW-0716">Sensory transduction</keyword>
<keyword evidence="6 9" id="KW-0472">Membrane</keyword>
<keyword evidence="8" id="KW-0807">Transducer</keyword>
<evidence type="ECO:0000256" key="1">
    <source>
        <dbReference type="ARBA" id="ARBA00004141"/>
    </source>
</evidence>
<proteinExistence type="predicted"/>
<dbReference type="Pfam" id="PF02949">
    <property type="entry name" value="7tm_6"/>
    <property type="match status" value="1"/>
</dbReference>
<comment type="caution">
    <text evidence="10">The sequence shown here is derived from an EMBL/GenBank/DDBJ whole genome shotgun (WGS) entry which is preliminary data.</text>
</comment>
<dbReference type="GO" id="GO:0007165">
    <property type="term" value="P:signal transduction"/>
    <property type="evidence" value="ECO:0007669"/>
    <property type="project" value="UniProtKB-KW"/>
</dbReference>
<feature type="transmembrane region" description="Helical" evidence="9">
    <location>
        <begin position="300"/>
        <end position="327"/>
    </location>
</feature>
<evidence type="ECO:0008006" key="12">
    <source>
        <dbReference type="Google" id="ProtNLM"/>
    </source>
</evidence>
<name>A0AAV1JZY9_9NEOP</name>
<feature type="transmembrane region" description="Helical" evidence="9">
    <location>
        <begin position="82"/>
        <end position="101"/>
    </location>
</feature>
<evidence type="ECO:0000256" key="4">
    <source>
        <dbReference type="ARBA" id="ARBA00022725"/>
    </source>
</evidence>
<evidence type="ECO:0000256" key="7">
    <source>
        <dbReference type="ARBA" id="ARBA00023170"/>
    </source>
</evidence>
<evidence type="ECO:0000256" key="2">
    <source>
        <dbReference type="ARBA" id="ARBA00022606"/>
    </source>
</evidence>
<accession>A0AAV1JZY9</accession>
<feature type="transmembrane region" description="Helical" evidence="9">
    <location>
        <begin position="166"/>
        <end position="185"/>
    </location>
</feature>
<keyword evidence="7" id="KW-0675">Receptor</keyword>
<feature type="transmembrane region" description="Helical" evidence="9">
    <location>
        <begin position="57"/>
        <end position="76"/>
    </location>
</feature>
<keyword evidence="4" id="KW-0552">Olfaction</keyword>
<feature type="transmembrane region" description="Helical" evidence="9">
    <location>
        <begin position="266"/>
        <end position="288"/>
    </location>
</feature>
<keyword evidence="5 9" id="KW-1133">Transmembrane helix</keyword>
<feature type="transmembrane region" description="Helical" evidence="9">
    <location>
        <begin position="110"/>
        <end position="128"/>
    </location>
</feature>